<sequence>MEWVDGDLLNAKEEYIAQQCNCVGIFPKGLSESIARRFPYANPYRKRRSLGGRNLAIVEHRATPGTISVHESVAKTGAPVVVCMFAQWDMGKPGQAWGSARDRQPPAEHGADTDANRRRWFQQCLAAIAELKPESIAFPFKIGCGMAGGHWERDYLPMIEAFAVEMPGCRVVVYHNKKH</sequence>
<accession>A0A3T1CX01</accession>
<dbReference type="Proteomes" id="UP001161669">
    <property type="component" value="Segment"/>
</dbReference>
<keyword evidence="3" id="KW-1185">Reference proteome</keyword>
<organism evidence="2 3">
    <name type="scientific">Acanthamoeba castellanii medusavirus J1</name>
    <dbReference type="NCBI Taxonomy" id="3114988"/>
    <lineage>
        <taxon>Viruses</taxon>
        <taxon>Varidnaviria</taxon>
        <taxon>Bamfordvirae</taxon>
        <taxon>Nucleocytoviricota</taxon>
        <taxon>Megaviricetes</taxon>
        <taxon>Mamonoviridae</taxon>
        <taxon>Medusavirus</taxon>
        <taxon>Medusavirus medusae</taxon>
    </lineage>
</organism>
<feature type="compositionally biased region" description="Basic and acidic residues" evidence="1">
    <location>
        <begin position="100"/>
        <end position="114"/>
    </location>
</feature>
<name>A0A3T1CX01_9VIRU</name>
<dbReference type="SUPFAM" id="SSF52949">
    <property type="entry name" value="Macro domain-like"/>
    <property type="match status" value="1"/>
</dbReference>
<reference evidence="3" key="1">
    <citation type="journal article" date="2019" name="J. Virol.">
        <title>Medusavirus, a novel large DNA virus discovered from hot spring water.</title>
        <authorList>
            <person name="Yoshikawa G."/>
            <person name="Blanc-Mathieu R."/>
            <person name="Song C."/>
            <person name="Kayama Y."/>
            <person name="Mochizuki T."/>
            <person name="Murata K."/>
            <person name="Ogata H."/>
            <person name="Takemura M."/>
        </authorList>
    </citation>
    <scope>NUCLEOTIDE SEQUENCE [LARGE SCALE GENOMIC DNA]</scope>
</reference>
<dbReference type="InterPro" id="IPR043472">
    <property type="entry name" value="Macro_dom-like"/>
</dbReference>
<evidence type="ECO:0000313" key="2">
    <source>
        <dbReference type="EMBL" id="BBI30351.1"/>
    </source>
</evidence>
<dbReference type="Gene3D" id="3.40.220.10">
    <property type="entry name" value="Leucine Aminopeptidase, subunit E, domain 1"/>
    <property type="match status" value="1"/>
</dbReference>
<evidence type="ECO:0000313" key="3">
    <source>
        <dbReference type="Proteomes" id="UP001161669"/>
    </source>
</evidence>
<evidence type="ECO:0000256" key="1">
    <source>
        <dbReference type="SAM" id="MobiDB-lite"/>
    </source>
</evidence>
<protein>
    <submittedName>
        <fullName evidence="2">Macro domain-containing protein</fullName>
    </submittedName>
</protein>
<feature type="region of interest" description="Disordered" evidence="1">
    <location>
        <begin position="95"/>
        <end position="114"/>
    </location>
</feature>
<proteinExistence type="predicted"/>
<dbReference type="KEGG" id="vg:80540703"/>
<dbReference type="EMBL" id="AP018495">
    <property type="protein sequence ID" value="BBI30351.1"/>
    <property type="molecule type" value="Genomic_DNA"/>
</dbReference>